<protein>
    <submittedName>
        <fullName evidence="1">Uncharacterized protein</fullName>
    </submittedName>
</protein>
<dbReference type="EMBL" id="RBNJ01008089">
    <property type="protein sequence ID" value="RUS27610.1"/>
    <property type="molecule type" value="Genomic_DNA"/>
</dbReference>
<evidence type="ECO:0000313" key="2">
    <source>
        <dbReference type="Proteomes" id="UP000274822"/>
    </source>
</evidence>
<reference evidence="1 2" key="1">
    <citation type="journal article" date="2018" name="New Phytol.">
        <title>Phylogenomics of Endogonaceae and evolution of mycorrhizas within Mucoromycota.</title>
        <authorList>
            <person name="Chang Y."/>
            <person name="Desiro A."/>
            <person name="Na H."/>
            <person name="Sandor L."/>
            <person name="Lipzen A."/>
            <person name="Clum A."/>
            <person name="Barry K."/>
            <person name="Grigoriev I.V."/>
            <person name="Martin F.M."/>
            <person name="Stajich J.E."/>
            <person name="Smith M.E."/>
            <person name="Bonito G."/>
            <person name="Spatafora J.W."/>
        </authorList>
    </citation>
    <scope>NUCLEOTIDE SEQUENCE [LARGE SCALE GENOMIC DNA]</scope>
    <source>
        <strain evidence="1 2">AD002</strain>
    </source>
</reference>
<proteinExistence type="predicted"/>
<evidence type="ECO:0000313" key="1">
    <source>
        <dbReference type="EMBL" id="RUS27610.1"/>
    </source>
</evidence>
<keyword evidence="2" id="KW-1185">Reference proteome</keyword>
<name>A0A433QCS3_9FUNG</name>
<dbReference type="AlphaFoldDB" id="A0A433QCS3"/>
<sequence length="187" mass="20743">MLIAILNHRALSLGAYCHVLNAFGGKPNKLQAIHAHSVLCTISLQRRLLPCQQSICLHIFVHCFLDHILWQFDAIFLVESDRLEVVSQILLVNRVLDSADHIGRRRPEARRVRCKDFIYQRNAPVGVDAELELCVGDDDATLGGIPARLGVELDGGRGDCAGMLLSYQGRDLAGVDVFVYSRREIGA</sequence>
<gene>
    <name evidence="1" type="ORF">BC938DRAFT_482997</name>
</gene>
<comment type="caution">
    <text evidence="1">The sequence shown here is derived from an EMBL/GenBank/DDBJ whole genome shotgun (WGS) entry which is preliminary data.</text>
</comment>
<accession>A0A433QCS3</accession>
<organism evidence="1 2">
    <name type="scientific">Jimgerdemannia flammicorona</name>
    <dbReference type="NCBI Taxonomy" id="994334"/>
    <lineage>
        <taxon>Eukaryota</taxon>
        <taxon>Fungi</taxon>
        <taxon>Fungi incertae sedis</taxon>
        <taxon>Mucoromycota</taxon>
        <taxon>Mucoromycotina</taxon>
        <taxon>Endogonomycetes</taxon>
        <taxon>Endogonales</taxon>
        <taxon>Endogonaceae</taxon>
        <taxon>Jimgerdemannia</taxon>
    </lineage>
</organism>
<dbReference type="Proteomes" id="UP000274822">
    <property type="component" value="Unassembled WGS sequence"/>
</dbReference>